<dbReference type="AlphaFoldDB" id="A0A250VFY5"/>
<name>A0A250VFY5_STROL</name>
<keyword evidence="3" id="KW-1185">Reference proteome</keyword>
<gene>
    <name evidence="2" type="ORF">SO3561_04610</name>
</gene>
<organism evidence="2 3">
    <name type="scientific">Streptomyces olivochromogenes</name>
    <dbReference type="NCBI Taxonomy" id="1963"/>
    <lineage>
        <taxon>Bacteria</taxon>
        <taxon>Bacillati</taxon>
        <taxon>Actinomycetota</taxon>
        <taxon>Actinomycetes</taxon>
        <taxon>Kitasatosporales</taxon>
        <taxon>Streptomycetaceae</taxon>
        <taxon>Streptomyces</taxon>
    </lineage>
</organism>
<sequence length="89" mass="9545">MRAQHARRLAAVSAAGILMAGGAAIGTAGTAAAAAPAVHTQVTTNWCGGHDGWGGRCFDHRFDHHGFRFDHRFDRHRFFNHGGVVIIVL</sequence>
<evidence type="ECO:0000313" key="3">
    <source>
        <dbReference type="Proteomes" id="UP000217446"/>
    </source>
</evidence>
<protein>
    <submittedName>
        <fullName evidence="2">Uncharacterized protein</fullName>
    </submittedName>
</protein>
<evidence type="ECO:0000256" key="1">
    <source>
        <dbReference type="SAM" id="SignalP"/>
    </source>
</evidence>
<keyword evidence="1" id="KW-0732">Signal</keyword>
<dbReference type="Proteomes" id="UP000217446">
    <property type="component" value="Unassembled WGS sequence"/>
</dbReference>
<proteinExistence type="predicted"/>
<feature type="chain" id="PRO_5012174027" evidence="1">
    <location>
        <begin position="34"/>
        <end position="89"/>
    </location>
</feature>
<dbReference type="EMBL" id="BDQI01000009">
    <property type="protein sequence ID" value="GAX53085.1"/>
    <property type="molecule type" value="Genomic_DNA"/>
</dbReference>
<reference evidence="3" key="1">
    <citation type="submission" date="2017-05" db="EMBL/GenBank/DDBJ databases">
        <title>Streptomyces olivochromogenes NBRC 3561 whole genome shotgun sequence.</title>
        <authorList>
            <person name="Dohra H."/>
            <person name="Kodani S."/>
        </authorList>
    </citation>
    <scope>NUCLEOTIDE SEQUENCE [LARGE SCALE GENOMIC DNA]</scope>
    <source>
        <strain evidence="3">NBRC 3561</strain>
    </source>
</reference>
<evidence type="ECO:0000313" key="2">
    <source>
        <dbReference type="EMBL" id="GAX53085.1"/>
    </source>
</evidence>
<feature type="signal peptide" evidence="1">
    <location>
        <begin position="1"/>
        <end position="33"/>
    </location>
</feature>
<dbReference type="RefSeq" id="WP_067373996.1">
    <property type="nucleotide sequence ID" value="NZ_BDQI01000009.1"/>
</dbReference>
<comment type="caution">
    <text evidence="2">The sequence shown here is derived from an EMBL/GenBank/DDBJ whole genome shotgun (WGS) entry which is preliminary data.</text>
</comment>
<accession>A0A250VFY5</accession>